<sequence length="97" mass="11729">MYFSFEKFFNDHQYYLKYFISQGAKEFTCASSNFKTKLKTNSSHLNFEFIKNKKSSIFYKQKVEQFINWIKLELFFSSLRQGFIGFDMSFTLKPFVT</sequence>
<evidence type="ECO:0000313" key="1">
    <source>
        <dbReference type="EMBL" id="RNA43920.1"/>
    </source>
</evidence>
<reference evidence="1 2" key="1">
    <citation type="journal article" date="2018" name="Sci. Rep.">
        <title>Genomic signatures of local adaptation to the degree of environmental predictability in rotifers.</title>
        <authorList>
            <person name="Franch-Gras L."/>
            <person name="Hahn C."/>
            <person name="Garcia-Roger E.M."/>
            <person name="Carmona M.J."/>
            <person name="Serra M."/>
            <person name="Gomez A."/>
        </authorList>
    </citation>
    <scope>NUCLEOTIDE SEQUENCE [LARGE SCALE GENOMIC DNA]</scope>
    <source>
        <strain evidence="1">HYR1</strain>
    </source>
</reference>
<name>A0A3M7T7W1_BRAPC</name>
<gene>
    <name evidence="1" type="ORF">BpHYR1_001305</name>
</gene>
<dbReference type="EMBL" id="REGN01000172">
    <property type="protein sequence ID" value="RNA43920.1"/>
    <property type="molecule type" value="Genomic_DNA"/>
</dbReference>
<comment type="caution">
    <text evidence="1">The sequence shown here is derived from an EMBL/GenBank/DDBJ whole genome shotgun (WGS) entry which is preliminary data.</text>
</comment>
<dbReference type="AlphaFoldDB" id="A0A3M7T7W1"/>
<proteinExistence type="predicted"/>
<accession>A0A3M7T7W1</accession>
<keyword evidence="2" id="KW-1185">Reference proteome</keyword>
<evidence type="ECO:0000313" key="2">
    <source>
        <dbReference type="Proteomes" id="UP000276133"/>
    </source>
</evidence>
<protein>
    <submittedName>
        <fullName evidence="1">Uncharacterized protein</fullName>
    </submittedName>
</protein>
<organism evidence="1 2">
    <name type="scientific">Brachionus plicatilis</name>
    <name type="common">Marine rotifer</name>
    <name type="synonym">Brachionus muelleri</name>
    <dbReference type="NCBI Taxonomy" id="10195"/>
    <lineage>
        <taxon>Eukaryota</taxon>
        <taxon>Metazoa</taxon>
        <taxon>Spiralia</taxon>
        <taxon>Gnathifera</taxon>
        <taxon>Rotifera</taxon>
        <taxon>Eurotatoria</taxon>
        <taxon>Monogononta</taxon>
        <taxon>Pseudotrocha</taxon>
        <taxon>Ploima</taxon>
        <taxon>Brachionidae</taxon>
        <taxon>Brachionus</taxon>
    </lineage>
</organism>
<dbReference type="Proteomes" id="UP000276133">
    <property type="component" value="Unassembled WGS sequence"/>
</dbReference>